<gene>
    <name evidence="1" type="ORF">ACFSJ0_52540</name>
</gene>
<dbReference type="RefSeq" id="WP_219529619.1">
    <property type="nucleotide sequence ID" value="NZ_JAHKRM010000007.1"/>
</dbReference>
<dbReference type="InterPro" id="IPR029475">
    <property type="entry name" value="DUF6807"/>
</dbReference>
<keyword evidence="2" id="KW-1185">Reference proteome</keyword>
<evidence type="ECO:0000313" key="2">
    <source>
        <dbReference type="Proteomes" id="UP001597097"/>
    </source>
</evidence>
<proteinExistence type="predicted"/>
<comment type="caution">
    <text evidence="1">The sequence shown here is derived from an EMBL/GenBank/DDBJ whole genome shotgun (WGS) entry which is preliminary data.</text>
</comment>
<organism evidence="1 2">
    <name type="scientific">Nonomuraea guangzhouensis</name>
    <dbReference type="NCBI Taxonomy" id="1291555"/>
    <lineage>
        <taxon>Bacteria</taxon>
        <taxon>Bacillati</taxon>
        <taxon>Actinomycetota</taxon>
        <taxon>Actinomycetes</taxon>
        <taxon>Streptosporangiales</taxon>
        <taxon>Streptosporangiaceae</taxon>
        <taxon>Nonomuraea</taxon>
    </lineage>
</organism>
<protein>
    <submittedName>
        <fullName evidence="1">PmoA family protein</fullName>
    </submittedName>
</protein>
<name>A0ABW4GTK1_9ACTN</name>
<dbReference type="Proteomes" id="UP001597097">
    <property type="component" value="Unassembled WGS sequence"/>
</dbReference>
<dbReference type="EMBL" id="JBHUCM010000049">
    <property type="protein sequence ID" value="MFD1545754.1"/>
    <property type="molecule type" value="Genomic_DNA"/>
</dbReference>
<accession>A0ABW4GTK1</accession>
<sequence length="289" mass="32826">MTAITFEAHGVELMRYVHEPDPQPFEAPKPYIHPLRTLAGDVVTSYRPHDHRWHKGLQLTASHVSGQNFWGGGTYVREEQRYIDLDNNGTMRHDTLDVRQDGLSGQLTWRSSRGEPWVEERRELTIEAVDPANGSWELVWHTTITGLRDEPLRFGSPTTHGRPLAGYSGLFWRGPRAFTGGEILGPDGLGGEEMMGQRARWLAFQGRHDEVDRSSTLVFVPEPGPESHWFVRSGPFAAVNPSWAFHREFELARGETIARRYRIVLANGWWGTERIEEHLAGRRAAESGL</sequence>
<evidence type="ECO:0000313" key="1">
    <source>
        <dbReference type="EMBL" id="MFD1545754.1"/>
    </source>
</evidence>
<reference evidence="2" key="1">
    <citation type="journal article" date="2019" name="Int. J. Syst. Evol. Microbiol.">
        <title>The Global Catalogue of Microorganisms (GCM) 10K type strain sequencing project: providing services to taxonomists for standard genome sequencing and annotation.</title>
        <authorList>
            <consortium name="The Broad Institute Genomics Platform"/>
            <consortium name="The Broad Institute Genome Sequencing Center for Infectious Disease"/>
            <person name="Wu L."/>
            <person name="Ma J."/>
        </authorList>
    </citation>
    <scope>NUCLEOTIDE SEQUENCE [LARGE SCALE GENOMIC DNA]</scope>
    <source>
        <strain evidence="2">CGMCC 1.15399</strain>
    </source>
</reference>
<dbReference type="Pfam" id="PF14100">
    <property type="entry name" value="DUF6807"/>
    <property type="match status" value="1"/>
</dbReference>